<feature type="region of interest" description="Disordered" evidence="1">
    <location>
        <begin position="1"/>
        <end position="153"/>
    </location>
</feature>
<dbReference type="RefSeq" id="XP_013242162.1">
    <property type="nucleotide sequence ID" value="XM_013386708.1"/>
</dbReference>
<reference evidence="2 3" key="1">
    <citation type="submission" date="2014-05" db="EMBL/GenBank/DDBJ databases">
        <title>Draft genome sequence of a rare smut relative, Tilletiaria anomala UBC 951.</title>
        <authorList>
            <consortium name="DOE Joint Genome Institute"/>
            <person name="Toome M."/>
            <person name="Kuo A."/>
            <person name="Henrissat B."/>
            <person name="Lipzen A."/>
            <person name="Tritt A."/>
            <person name="Yoshinaga Y."/>
            <person name="Zane M."/>
            <person name="Barry K."/>
            <person name="Grigoriev I.V."/>
            <person name="Spatafora J.W."/>
            <person name="Aimea M.C."/>
        </authorList>
    </citation>
    <scope>NUCLEOTIDE SEQUENCE [LARGE SCALE GENOMIC DNA]</scope>
    <source>
        <strain evidence="2 3">UBC 951</strain>
    </source>
</reference>
<proteinExistence type="predicted"/>
<dbReference type="GeneID" id="25264780"/>
<comment type="caution">
    <text evidence="2">The sequence shown here is derived from an EMBL/GenBank/DDBJ whole genome shotgun (WGS) entry which is preliminary data.</text>
</comment>
<feature type="compositionally biased region" description="Low complexity" evidence="1">
    <location>
        <begin position="134"/>
        <end position="153"/>
    </location>
</feature>
<feature type="region of interest" description="Disordered" evidence="1">
    <location>
        <begin position="188"/>
        <end position="208"/>
    </location>
</feature>
<sequence length="488" mass="51238">MSSPIPVDDSIIDLTSDSQVPVTRPARSTCSSQLSTRSRTNSTEAASGRSLRPRRMERSSREAQIPVDTAALSSSAATTAGPSNQSSRSTLHTTAPSRQRARRVTHYVDSEDELDGPRAESSATQYRLVLPGQTAGPSRTTASAGTGSATVHASSDGIADVQITGVARSEVQVTGVRQTRPLFAAEPGTRITNGLAPGPNANPNAPSPVRADTARIAALAQNRLLGPFGVERRNDALLAGFAIDYGGRAPPVWPATGSGNGTRAARTGTAAKRYEGREKYIRKEYKSKYTHGKESSKPPFSDSILPPPISIGDDDDDGAPAGPGAAANDLTDKTPICAGCDKALQMENEDPLKFLYALPCGHVIDGECRDRLARKMADDKDSMTDPNMSDFQLPDGSHGFGGGSGSTKRPRGTASDTLDSAIVAPSPAKGTRSELGVVTPVGSSSHTPIPPPTEIINGIARNRCPVVGCHEKWVYNVGSELSCARLFL</sequence>
<dbReference type="EMBL" id="JMSN01000067">
    <property type="protein sequence ID" value="KDN42738.1"/>
    <property type="molecule type" value="Genomic_DNA"/>
</dbReference>
<feature type="compositionally biased region" description="Polar residues" evidence="1">
    <location>
        <begin position="81"/>
        <end position="97"/>
    </location>
</feature>
<feature type="compositionally biased region" description="Low complexity" evidence="1">
    <location>
        <begin position="319"/>
        <end position="329"/>
    </location>
</feature>
<accession>A0A066VR41</accession>
<evidence type="ECO:0000256" key="1">
    <source>
        <dbReference type="SAM" id="MobiDB-lite"/>
    </source>
</evidence>
<gene>
    <name evidence="2" type="ORF">K437DRAFT_257765</name>
</gene>
<dbReference type="OrthoDB" id="2507647at2759"/>
<feature type="region of interest" description="Disordered" evidence="1">
    <location>
        <begin position="377"/>
        <end position="417"/>
    </location>
</feature>
<name>A0A066VR41_TILAU</name>
<dbReference type="STRING" id="1037660.A0A066VR41"/>
<feature type="compositionally biased region" description="Basic and acidic residues" evidence="1">
    <location>
        <begin position="285"/>
        <end position="296"/>
    </location>
</feature>
<keyword evidence="3" id="KW-1185">Reference proteome</keyword>
<feature type="compositionally biased region" description="Low complexity" evidence="1">
    <location>
        <begin position="193"/>
        <end position="204"/>
    </location>
</feature>
<dbReference type="HOGENOM" id="CLU_559200_0_0_1"/>
<dbReference type="Proteomes" id="UP000027361">
    <property type="component" value="Unassembled WGS sequence"/>
</dbReference>
<organism evidence="2 3">
    <name type="scientific">Tilletiaria anomala (strain ATCC 24038 / CBS 436.72 / UBC 951)</name>
    <dbReference type="NCBI Taxonomy" id="1037660"/>
    <lineage>
        <taxon>Eukaryota</taxon>
        <taxon>Fungi</taxon>
        <taxon>Dikarya</taxon>
        <taxon>Basidiomycota</taxon>
        <taxon>Ustilaginomycotina</taxon>
        <taxon>Exobasidiomycetes</taxon>
        <taxon>Georgefischeriales</taxon>
        <taxon>Tilletiariaceae</taxon>
        <taxon>Tilletiaria</taxon>
    </lineage>
</organism>
<protein>
    <submittedName>
        <fullName evidence="2">Uncharacterized protein</fullName>
    </submittedName>
</protein>
<feature type="compositionally biased region" description="Low complexity" evidence="1">
    <location>
        <begin position="69"/>
        <end position="80"/>
    </location>
</feature>
<dbReference type="InParanoid" id="A0A066VR41"/>
<evidence type="ECO:0000313" key="3">
    <source>
        <dbReference type="Proteomes" id="UP000027361"/>
    </source>
</evidence>
<dbReference type="AlphaFoldDB" id="A0A066VR41"/>
<feature type="compositionally biased region" description="Polar residues" evidence="1">
    <location>
        <begin position="13"/>
        <end position="45"/>
    </location>
</feature>
<evidence type="ECO:0000313" key="2">
    <source>
        <dbReference type="EMBL" id="KDN42738.1"/>
    </source>
</evidence>
<feature type="region of interest" description="Disordered" evidence="1">
    <location>
        <begin position="285"/>
        <end position="330"/>
    </location>
</feature>